<evidence type="ECO:0000313" key="5">
    <source>
        <dbReference type="Proteomes" id="UP001597115"/>
    </source>
</evidence>
<keyword evidence="5" id="KW-1185">Reference proteome</keyword>
<feature type="transmembrane region" description="Helical" evidence="1">
    <location>
        <begin position="121"/>
        <end position="147"/>
    </location>
</feature>
<feature type="domain" description="Signal transduction histidine kinase internal region" evidence="3">
    <location>
        <begin position="164"/>
        <end position="244"/>
    </location>
</feature>
<keyword evidence="1" id="KW-0812">Transmembrane</keyword>
<dbReference type="Pfam" id="PF02518">
    <property type="entry name" value="HATPase_c"/>
    <property type="match status" value="1"/>
</dbReference>
<dbReference type="SUPFAM" id="SSF55874">
    <property type="entry name" value="ATPase domain of HSP90 chaperone/DNA topoisomerase II/histidine kinase"/>
    <property type="match status" value="1"/>
</dbReference>
<comment type="caution">
    <text evidence="4">The sequence shown here is derived from an EMBL/GenBank/DDBJ whole genome shotgun (WGS) entry which is preliminary data.</text>
</comment>
<proteinExistence type="predicted"/>
<dbReference type="PANTHER" id="PTHR34220:SF7">
    <property type="entry name" value="SENSOR HISTIDINE KINASE YPDA"/>
    <property type="match status" value="1"/>
</dbReference>
<dbReference type="InterPro" id="IPR036890">
    <property type="entry name" value="HATPase_C_sf"/>
</dbReference>
<keyword evidence="1" id="KW-0472">Membrane</keyword>
<keyword evidence="4" id="KW-0808">Transferase</keyword>
<dbReference type="Gene3D" id="3.30.565.10">
    <property type="entry name" value="Histidine kinase-like ATPase, C-terminal domain"/>
    <property type="match status" value="1"/>
</dbReference>
<accession>A0ABW4I616</accession>
<sequence length="367" mass="40558">MTRVTADRMLWQSAPPLRSATLLILGANLFTLAVFTVQGFFRGPADLYEALRLGLPMMIVDGALDFLVYVALRVTERVPPTLRWTAFVLSVLGVAMLQSFWDTELRQMTGVLVYPYRAAFIRAATLNTYNTAMVGALLAFQGAYYALRRNERLLDQARQREREAQMLALRFQLNPHFLFNTLNAISSLVVLRRTDEAESMIDRLSSFLRGSLAADPDRMVAVEDEFEMLDNYLEIESVRFGERLVSTVELPPELARAQVPPFLLQPLVENAVKYAVAPSRSPVTIAIAARQQGGLLELEVCDSGSDAMAVASGTGVGLANVRERLRLNYGDEGTMQLSRPESGGFRVTLTMPLRIAATPAKAPPLAA</sequence>
<evidence type="ECO:0000256" key="1">
    <source>
        <dbReference type="SAM" id="Phobius"/>
    </source>
</evidence>
<name>A0ABW4I616_9SPHN</name>
<dbReference type="InterPro" id="IPR010559">
    <property type="entry name" value="Sig_transdc_His_kin_internal"/>
</dbReference>
<feature type="transmembrane region" description="Helical" evidence="1">
    <location>
        <begin position="20"/>
        <end position="41"/>
    </location>
</feature>
<dbReference type="Pfam" id="PF06580">
    <property type="entry name" value="His_kinase"/>
    <property type="match status" value="1"/>
</dbReference>
<evidence type="ECO:0000259" key="2">
    <source>
        <dbReference type="Pfam" id="PF02518"/>
    </source>
</evidence>
<dbReference type="Proteomes" id="UP001597115">
    <property type="component" value="Unassembled WGS sequence"/>
</dbReference>
<dbReference type="RefSeq" id="WP_380889614.1">
    <property type="nucleotide sequence ID" value="NZ_JBHUDY010000001.1"/>
</dbReference>
<dbReference type="InterPro" id="IPR050640">
    <property type="entry name" value="Bact_2-comp_sensor_kinase"/>
</dbReference>
<keyword evidence="4" id="KW-0418">Kinase</keyword>
<feature type="transmembrane region" description="Helical" evidence="1">
    <location>
        <begin position="84"/>
        <end position="101"/>
    </location>
</feature>
<dbReference type="EMBL" id="JBHUDY010000001">
    <property type="protein sequence ID" value="MFD1612590.1"/>
    <property type="molecule type" value="Genomic_DNA"/>
</dbReference>
<protein>
    <submittedName>
        <fullName evidence="4">Sensor histidine kinase</fullName>
        <ecNumber evidence="4">2.7.13.3</ecNumber>
    </submittedName>
</protein>
<dbReference type="PANTHER" id="PTHR34220">
    <property type="entry name" value="SENSOR HISTIDINE KINASE YPDA"/>
    <property type="match status" value="1"/>
</dbReference>
<dbReference type="GO" id="GO:0004673">
    <property type="term" value="F:protein histidine kinase activity"/>
    <property type="evidence" value="ECO:0007669"/>
    <property type="project" value="UniProtKB-EC"/>
</dbReference>
<reference evidence="5" key="1">
    <citation type="journal article" date="2019" name="Int. J. Syst. Evol. Microbiol.">
        <title>The Global Catalogue of Microorganisms (GCM) 10K type strain sequencing project: providing services to taxonomists for standard genome sequencing and annotation.</title>
        <authorList>
            <consortium name="The Broad Institute Genomics Platform"/>
            <consortium name="The Broad Institute Genome Sequencing Center for Infectious Disease"/>
            <person name="Wu L."/>
            <person name="Ma J."/>
        </authorList>
    </citation>
    <scope>NUCLEOTIDE SEQUENCE [LARGE SCALE GENOMIC DNA]</scope>
    <source>
        <strain evidence="5">CGMCC 1.16275</strain>
    </source>
</reference>
<feature type="domain" description="Histidine kinase/HSP90-like ATPase" evidence="2">
    <location>
        <begin position="263"/>
        <end position="354"/>
    </location>
</feature>
<keyword evidence="1" id="KW-1133">Transmembrane helix</keyword>
<gene>
    <name evidence="4" type="ORF">ACFSCW_12335</name>
</gene>
<feature type="transmembrane region" description="Helical" evidence="1">
    <location>
        <begin position="53"/>
        <end position="72"/>
    </location>
</feature>
<dbReference type="InterPro" id="IPR003594">
    <property type="entry name" value="HATPase_dom"/>
</dbReference>
<evidence type="ECO:0000313" key="4">
    <source>
        <dbReference type="EMBL" id="MFD1612590.1"/>
    </source>
</evidence>
<organism evidence="4 5">
    <name type="scientific">Sphingomonas tabacisoli</name>
    <dbReference type="NCBI Taxonomy" id="2249466"/>
    <lineage>
        <taxon>Bacteria</taxon>
        <taxon>Pseudomonadati</taxon>
        <taxon>Pseudomonadota</taxon>
        <taxon>Alphaproteobacteria</taxon>
        <taxon>Sphingomonadales</taxon>
        <taxon>Sphingomonadaceae</taxon>
        <taxon>Sphingomonas</taxon>
    </lineage>
</organism>
<dbReference type="EC" id="2.7.13.3" evidence="4"/>
<evidence type="ECO:0000259" key="3">
    <source>
        <dbReference type="Pfam" id="PF06580"/>
    </source>
</evidence>